<evidence type="ECO:0000256" key="6">
    <source>
        <dbReference type="ARBA" id="ARBA00023136"/>
    </source>
</evidence>
<keyword evidence="13" id="KW-1185">Reference proteome</keyword>
<evidence type="ECO:0000256" key="2">
    <source>
        <dbReference type="ARBA" id="ARBA00022448"/>
    </source>
</evidence>
<keyword evidence="4 10" id="KW-1133">Transmembrane helix</keyword>
<dbReference type="InterPro" id="IPR014743">
    <property type="entry name" value="Cl-channel_core"/>
</dbReference>
<evidence type="ECO:0000256" key="1">
    <source>
        <dbReference type="ARBA" id="ARBA00004141"/>
    </source>
</evidence>
<keyword evidence="5" id="KW-0406">Ion transport</keyword>
<feature type="transmembrane region" description="Helical" evidence="10">
    <location>
        <begin position="260"/>
        <end position="285"/>
    </location>
</feature>
<feature type="transmembrane region" description="Helical" evidence="10">
    <location>
        <begin position="155"/>
        <end position="174"/>
    </location>
</feature>
<sequence>MYFRPFVMVIWHSCFFFMELICSVSSLPPTIVRHRPMGIGLLNEHRRSHLRRTARDVHSKDSTGKYYSDILGRQEPNLPEKQISDRLKYAEGIQEVLAKPMHVGTSLKFRPTAYDLFQAGIVGIFTGFSVALFKLSINAVKSLCYRQIFFQTNPVLMVTVPAMGGAAVGVLMLLGDFPPGLRGTVIEVDKESQGTVQKLRDRVQTQFRFLRKSAAATVTLGTGCSLGPEGPCVEIGMDVARSCMDISRRTAERQRLWNRMLLSCGAAAGVSAGFNAPIAGTFFALEIMHRMFSSIDGEENADKDASAGLSSLNTATIAPVLIASVMSALCARTLLGDHLVLALGGSYSLKKPLIELPLYMVLGLVSGTVSFAFSRAANLSQAVFVGDYGSDRFRMGVRSLSPAFKPVIGGILCGLVGIKFPQILFFGYDCLNPLLANNSLPTPLLLSLLAAKISITAISAGSGLVGGTFAPSLFLGAVTGAAFHNIVSSILYCGLGLSAASGPLLADVPAYAMVGAGSVLAALFRAPLTACLLLFEVTRDYDVILPLMASAGFGSVFADVLDGKFSRAQKRRRLRRDKDAVSWGDLSS</sequence>
<feature type="transmembrane region" description="Helical" evidence="10">
    <location>
        <begin position="116"/>
        <end position="135"/>
    </location>
</feature>
<feature type="chain" id="PRO_5002852672" description="Chloride channel protein" evidence="11">
    <location>
        <begin position="27"/>
        <end position="588"/>
    </location>
</feature>
<proteinExistence type="predicted"/>
<keyword evidence="8" id="KW-0868">Chloride</keyword>
<keyword evidence="7" id="KW-0869">Chloride channel</keyword>
<keyword evidence="6 10" id="KW-0472">Membrane</keyword>
<feature type="signal peptide" evidence="11">
    <location>
        <begin position="1"/>
        <end position="26"/>
    </location>
</feature>
<feature type="transmembrane region" description="Helical" evidence="10">
    <location>
        <begin position="440"/>
        <end position="461"/>
    </location>
</feature>
<dbReference type="eggNOG" id="KOG0475">
    <property type="taxonomic scope" value="Eukaryota"/>
</dbReference>
<evidence type="ECO:0008006" key="14">
    <source>
        <dbReference type="Google" id="ProtNLM"/>
    </source>
</evidence>
<dbReference type="OMA" id="IFHNICE"/>
<dbReference type="RefSeq" id="XP_002177841.1">
    <property type="nucleotide sequence ID" value="XM_002177805.1"/>
</dbReference>
<dbReference type="PANTHER" id="PTHR43427:SF6">
    <property type="entry name" value="CHLORIDE CHANNEL PROTEIN CLC-E"/>
    <property type="match status" value="1"/>
</dbReference>
<dbReference type="Pfam" id="PF00654">
    <property type="entry name" value="Voltage_CLC"/>
    <property type="match status" value="1"/>
</dbReference>
<dbReference type="PANTHER" id="PTHR43427">
    <property type="entry name" value="CHLORIDE CHANNEL PROTEIN CLC-E"/>
    <property type="match status" value="1"/>
</dbReference>
<evidence type="ECO:0000256" key="3">
    <source>
        <dbReference type="ARBA" id="ARBA00022692"/>
    </source>
</evidence>
<evidence type="ECO:0000256" key="11">
    <source>
        <dbReference type="SAM" id="SignalP"/>
    </source>
</evidence>
<feature type="transmembrane region" description="Helical" evidence="10">
    <location>
        <begin position="407"/>
        <end position="428"/>
    </location>
</feature>
<evidence type="ECO:0000256" key="8">
    <source>
        <dbReference type="ARBA" id="ARBA00023214"/>
    </source>
</evidence>
<feature type="transmembrane region" description="Helical" evidence="10">
    <location>
        <begin position="316"/>
        <end position="335"/>
    </location>
</feature>
<dbReference type="KEGG" id="pti:PHATRDRAFT_43785"/>
<feature type="transmembrane region" description="Helical" evidence="10">
    <location>
        <begin position="356"/>
        <end position="374"/>
    </location>
</feature>
<organism evidence="12 13">
    <name type="scientific">Phaeodactylum tricornutum (strain CCAP 1055/1)</name>
    <dbReference type="NCBI Taxonomy" id="556484"/>
    <lineage>
        <taxon>Eukaryota</taxon>
        <taxon>Sar</taxon>
        <taxon>Stramenopiles</taxon>
        <taxon>Ochrophyta</taxon>
        <taxon>Bacillariophyta</taxon>
        <taxon>Bacillariophyceae</taxon>
        <taxon>Bacillariophycidae</taxon>
        <taxon>Naviculales</taxon>
        <taxon>Phaeodactylaceae</taxon>
        <taxon>Phaeodactylum</taxon>
    </lineage>
</organism>
<dbReference type="Gene3D" id="1.10.3080.10">
    <property type="entry name" value="Clc chloride channel"/>
    <property type="match status" value="1"/>
</dbReference>
<gene>
    <name evidence="12" type="ORF">PHATRDRAFT_43785</name>
</gene>
<dbReference type="HOGENOM" id="CLU_028152_0_0_1"/>
<reference evidence="12 13" key="1">
    <citation type="journal article" date="2008" name="Nature">
        <title>The Phaeodactylum genome reveals the evolutionary history of diatom genomes.</title>
        <authorList>
            <person name="Bowler C."/>
            <person name="Allen A.E."/>
            <person name="Badger J.H."/>
            <person name="Grimwood J."/>
            <person name="Jabbari K."/>
            <person name="Kuo A."/>
            <person name="Maheswari U."/>
            <person name="Martens C."/>
            <person name="Maumus F."/>
            <person name="Otillar R.P."/>
            <person name="Rayko E."/>
            <person name="Salamov A."/>
            <person name="Vandepoele K."/>
            <person name="Beszteri B."/>
            <person name="Gruber A."/>
            <person name="Heijde M."/>
            <person name="Katinka M."/>
            <person name="Mock T."/>
            <person name="Valentin K."/>
            <person name="Verret F."/>
            <person name="Berges J.A."/>
            <person name="Brownlee C."/>
            <person name="Cadoret J.P."/>
            <person name="Chiovitti A."/>
            <person name="Choi C.J."/>
            <person name="Coesel S."/>
            <person name="De Martino A."/>
            <person name="Detter J.C."/>
            <person name="Durkin C."/>
            <person name="Falciatore A."/>
            <person name="Fournet J."/>
            <person name="Haruta M."/>
            <person name="Huysman M.J."/>
            <person name="Jenkins B.D."/>
            <person name="Jiroutova K."/>
            <person name="Jorgensen R.E."/>
            <person name="Joubert Y."/>
            <person name="Kaplan A."/>
            <person name="Kroger N."/>
            <person name="Kroth P.G."/>
            <person name="La Roche J."/>
            <person name="Lindquist E."/>
            <person name="Lommer M."/>
            <person name="Martin-Jezequel V."/>
            <person name="Lopez P.J."/>
            <person name="Lucas S."/>
            <person name="Mangogna M."/>
            <person name="McGinnis K."/>
            <person name="Medlin L.K."/>
            <person name="Montsant A."/>
            <person name="Oudot-Le Secq M.P."/>
            <person name="Napoli C."/>
            <person name="Obornik M."/>
            <person name="Parker M.S."/>
            <person name="Petit J.L."/>
            <person name="Porcel B.M."/>
            <person name="Poulsen N."/>
            <person name="Robison M."/>
            <person name="Rychlewski L."/>
            <person name="Rynearson T.A."/>
            <person name="Schmutz J."/>
            <person name="Shapiro H."/>
            <person name="Siaut M."/>
            <person name="Stanley M."/>
            <person name="Sussman M.R."/>
            <person name="Taylor A.R."/>
            <person name="Vardi A."/>
            <person name="von Dassow P."/>
            <person name="Vyverman W."/>
            <person name="Willis A."/>
            <person name="Wyrwicz L.S."/>
            <person name="Rokhsar D.S."/>
            <person name="Weissenbach J."/>
            <person name="Armbrust E.V."/>
            <person name="Green B.R."/>
            <person name="Van de Peer Y."/>
            <person name="Grigoriev I.V."/>
        </authorList>
    </citation>
    <scope>NUCLEOTIDE SEQUENCE [LARGE SCALE GENOMIC DNA]</scope>
    <source>
        <strain evidence="12 13">CCAP 1055/1</strain>
    </source>
</reference>
<dbReference type="GO" id="GO:0034707">
    <property type="term" value="C:chloride channel complex"/>
    <property type="evidence" value="ECO:0007669"/>
    <property type="project" value="UniProtKB-KW"/>
</dbReference>
<keyword evidence="9" id="KW-0407">Ion channel</keyword>
<feature type="transmembrane region" description="Helical" evidence="10">
    <location>
        <begin position="510"/>
        <end position="535"/>
    </location>
</feature>
<evidence type="ECO:0000256" key="5">
    <source>
        <dbReference type="ARBA" id="ARBA00023065"/>
    </source>
</evidence>
<protein>
    <recommendedName>
        <fullName evidence="14">Chloride channel protein</fullName>
    </recommendedName>
</protein>
<dbReference type="CDD" id="cd00400">
    <property type="entry name" value="Voltage_gated_ClC"/>
    <property type="match status" value="1"/>
</dbReference>
<keyword evidence="11" id="KW-0732">Signal</keyword>
<dbReference type="PaxDb" id="2850-Phatr43785"/>
<dbReference type="GeneID" id="7197057"/>
<evidence type="ECO:0000256" key="4">
    <source>
        <dbReference type="ARBA" id="ARBA00022989"/>
    </source>
</evidence>
<dbReference type="Proteomes" id="UP000000759">
    <property type="component" value="Chromosome 2"/>
</dbReference>
<dbReference type="InParanoid" id="B7FTG7"/>
<dbReference type="EMBL" id="CM000606">
    <property type="protein sequence ID" value="EEC50655.1"/>
    <property type="molecule type" value="Genomic_DNA"/>
</dbReference>
<evidence type="ECO:0000256" key="7">
    <source>
        <dbReference type="ARBA" id="ARBA00023173"/>
    </source>
</evidence>
<comment type="subcellular location">
    <subcellularLocation>
        <location evidence="1">Membrane</location>
        <topology evidence="1">Multi-pass membrane protein</topology>
    </subcellularLocation>
</comment>
<dbReference type="AlphaFoldDB" id="B7FTG7"/>
<keyword evidence="2" id="KW-0813">Transport</keyword>
<evidence type="ECO:0000313" key="12">
    <source>
        <dbReference type="EMBL" id="EEC50655.1"/>
    </source>
</evidence>
<dbReference type="OrthoDB" id="4564at2759"/>
<keyword evidence="3 10" id="KW-0812">Transmembrane</keyword>
<feature type="transmembrane region" description="Helical" evidence="10">
    <location>
        <begin position="473"/>
        <end position="498"/>
    </location>
</feature>
<dbReference type="InterPro" id="IPR001807">
    <property type="entry name" value="ClC"/>
</dbReference>
<evidence type="ECO:0000313" key="13">
    <source>
        <dbReference type="Proteomes" id="UP000000759"/>
    </source>
</evidence>
<accession>B7FTG7</accession>
<evidence type="ECO:0000256" key="9">
    <source>
        <dbReference type="ARBA" id="ARBA00023303"/>
    </source>
</evidence>
<dbReference type="InterPro" id="IPR050368">
    <property type="entry name" value="ClC-type_chloride_channel"/>
</dbReference>
<dbReference type="PRINTS" id="PR00762">
    <property type="entry name" value="CLCHANNEL"/>
</dbReference>
<dbReference type="SUPFAM" id="SSF81340">
    <property type="entry name" value="Clc chloride channel"/>
    <property type="match status" value="1"/>
</dbReference>
<dbReference type="GO" id="GO:0005254">
    <property type="term" value="F:chloride channel activity"/>
    <property type="evidence" value="ECO:0007669"/>
    <property type="project" value="UniProtKB-KW"/>
</dbReference>
<name>B7FTG7_PHATC</name>
<evidence type="ECO:0000256" key="10">
    <source>
        <dbReference type="SAM" id="Phobius"/>
    </source>
</evidence>
<reference evidence="13" key="2">
    <citation type="submission" date="2008-08" db="EMBL/GenBank/DDBJ databases">
        <authorList>
            <consortium name="Diatom Consortium"/>
            <person name="Grigoriev I."/>
            <person name="Grimwood J."/>
            <person name="Kuo A."/>
            <person name="Otillar R.P."/>
            <person name="Salamov A."/>
            <person name="Detter J.C."/>
            <person name="Lindquist E."/>
            <person name="Shapiro H."/>
            <person name="Lucas S."/>
            <person name="Glavina del Rio T."/>
            <person name="Pitluck S."/>
            <person name="Rokhsar D."/>
            <person name="Bowler C."/>
        </authorList>
    </citation>
    <scope>GENOME REANNOTATION</scope>
    <source>
        <strain evidence="13">CCAP 1055/1</strain>
    </source>
</reference>